<name>A0ABR1NBC0_9PEZI</name>
<keyword evidence="3" id="KW-1185">Reference proteome</keyword>
<sequence>MRNDAGDHWSLSTGEYIAWSSAGSRCSSRGFKWHVHGGRILRSGCRKALGSVTVKGLNRRANCDKTTDQGCTLVSMGHGLLPGLSTRLLLCQGGPSAALFAPQFMPRLLLLLSPTSHFIHGLTRPPPLSSLVWNRAAANSCLVDAWARRPQLVTHDVGQSHPFSIGTLRSIFFYLIVGNPCSKVVESTPQLASSRASSRPGRTSQASAGERPKRTTRQLLFQGLIRPDSAQGRLIFCSSGSSSIWRRSKLTMTRLRPTKARRTRLPPHVPSACSTARYSLLLTGLVSGKPGWPHE</sequence>
<evidence type="ECO:0000256" key="1">
    <source>
        <dbReference type="SAM" id="MobiDB-lite"/>
    </source>
</evidence>
<accession>A0ABR1NBC0</accession>
<dbReference type="EMBL" id="JBBPBF010000014">
    <property type="protein sequence ID" value="KAK7611381.1"/>
    <property type="molecule type" value="Genomic_DNA"/>
</dbReference>
<evidence type="ECO:0000313" key="3">
    <source>
        <dbReference type="Proteomes" id="UP001367316"/>
    </source>
</evidence>
<comment type="caution">
    <text evidence="2">The sequence shown here is derived from an EMBL/GenBank/DDBJ whole genome shotgun (WGS) entry which is preliminary data.</text>
</comment>
<feature type="region of interest" description="Disordered" evidence="1">
    <location>
        <begin position="191"/>
        <end position="213"/>
    </location>
</feature>
<reference evidence="2 3" key="1">
    <citation type="submission" date="2024-04" db="EMBL/GenBank/DDBJ databases">
        <title>Phyllosticta paracitricarpa is synonymous to the EU quarantine fungus P. citricarpa based on phylogenomic analyses.</title>
        <authorList>
            <consortium name="Lawrence Berkeley National Laboratory"/>
            <person name="Van ingen-buijs V.A."/>
            <person name="Van westerhoven A.C."/>
            <person name="Haridas S."/>
            <person name="Skiadas P."/>
            <person name="Martin F."/>
            <person name="Groenewald J.Z."/>
            <person name="Crous P.W."/>
            <person name="Seidl M.F."/>
        </authorList>
    </citation>
    <scope>NUCLEOTIDE SEQUENCE [LARGE SCALE GENOMIC DNA]</scope>
    <source>
        <strain evidence="2 3">CBS 141358</strain>
    </source>
</reference>
<protein>
    <submittedName>
        <fullName evidence="2">Uncharacterized protein</fullName>
    </submittedName>
</protein>
<organism evidence="2 3">
    <name type="scientific">Phyllosticta paracitricarpa</name>
    <dbReference type="NCBI Taxonomy" id="2016321"/>
    <lineage>
        <taxon>Eukaryota</taxon>
        <taxon>Fungi</taxon>
        <taxon>Dikarya</taxon>
        <taxon>Ascomycota</taxon>
        <taxon>Pezizomycotina</taxon>
        <taxon>Dothideomycetes</taxon>
        <taxon>Dothideomycetes incertae sedis</taxon>
        <taxon>Botryosphaeriales</taxon>
        <taxon>Phyllostictaceae</taxon>
        <taxon>Phyllosticta</taxon>
    </lineage>
</organism>
<feature type="compositionally biased region" description="Polar residues" evidence="1">
    <location>
        <begin position="191"/>
        <end position="207"/>
    </location>
</feature>
<dbReference type="Proteomes" id="UP001367316">
    <property type="component" value="Unassembled WGS sequence"/>
</dbReference>
<proteinExistence type="predicted"/>
<evidence type="ECO:0000313" key="2">
    <source>
        <dbReference type="EMBL" id="KAK7611381.1"/>
    </source>
</evidence>
<gene>
    <name evidence="2" type="ORF">JOL62DRAFT_78485</name>
</gene>